<keyword evidence="20" id="KW-1185">Reference proteome</keyword>
<evidence type="ECO:0000256" key="4">
    <source>
        <dbReference type="ARBA" id="ARBA00022723"/>
    </source>
</evidence>
<keyword evidence="19" id="KW-0224">Dipeptidase</keyword>
<comment type="catalytic activity">
    <reaction evidence="9">
        <text>Hydrolysis of dipeptides, preferentially hydrophobic dipeptides including prolyl amino acids.</text>
        <dbReference type="EC" id="3.4.13.18"/>
    </reaction>
</comment>
<dbReference type="FunFam" id="3.40.630.10:FF:000015">
    <property type="entry name" value="Aminoacyl-histidine dipeptidase PepD"/>
    <property type="match status" value="1"/>
</dbReference>
<dbReference type="GO" id="GO:0070573">
    <property type="term" value="F:metallodipeptidase activity"/>
    <property type="evidence" value="ECO:0007669"/>
    <property type="project" value="TreeGrafter"/>
</dbReference>
<evidence type="ECO:0000256" key="8">
    <source>
        <dbReference type="ARBA" id="ARBA00023285"/>
    </source>
</evidence>
<evidence type="ECO:0000256" key="16">
    <source>
        <dbReference type="ARBA" id="ARBA00077688"/>
    </source>
</evidence>
<dbReference type="CDD" id="cd03890">
    <property type="entry name" value="M20_pepD"/>
    <property type="match status" value="1"/>
</dbReference>
<evidence type="ECO:0000256" key="9">
    <source>
        <dbReference type="ARBA" id="ARBA00036421"/>
    </source>
</evidence>
<evidence type="ECO:0000256" key="12">
    <source>
        <dbReference type="ARBA" id="ARBA00061423"/>
    </source>
</evidence>
<dbReference type="STRING" id="36745.CLSAP_49920"/>
<accession>M1MS46</accession>
<dbReference type="InterPro" id="IPR002933">
    <property type="entry name" value="Peptidase_M20"/>
</dbReference>
<dbReference type="HOGENOM" id="CLU_028526_0_0_9"/>
<dbReference type="PANTHER" id="PTHR43501:SF1">
    <property type="entry name" value="CYTOSOL NON-SPECIFIC DIPEPTIDASE"/>
    <property type="match status" value="1"/>
</dbReference>
<keyword evidence="8" id="KW-0170">Cobalt</keyword>
<evidence type="ECO:0000256" key="3">
    <source>
        <dbReference type="ARBA" id="ARBA00022670"/>
    </source>
</evidence>
<evidence type="ECO:0000313" key="19">
    <source>
        <dbReference type="EMBL" id="AGF58988.1"/>
    </source>
</evidence>
<sequence>MKTLEELTKERIFYHFNEISKIPRGSGNEKQISDYLINFAKDLGLECFQDEALNVIIKKPAAKGYENAPTVIIQGHMDMVCEKNNHKVHDFMKDPIKLIVKDDYIYADETTLGGDDGIAVAYAMAILEDSTIAHPALEILVTTDEETGMTGANALKGDHLDGKIVLNLDSEDEGKFWVSCAGGIRTQSTLPLKWINKKENTKEYKIEVKGLKGGHSGAEIHLERGNANKLMGRLLKEISKEVDFNLISLNGGAKDNAIPREATAIISVDQSKEKQLYEVNSKIAGILKQEFHKRDSELKVELSDFQEKNKKILSDDTTAKIINLSYLYPNGISTMSADIEGLVESSTNLGVVITKEDTIEYHSAVRSSVASLKQELIEKNKSLTEIFEGTFSTHGGYPEWEYKADSKIREVCKEIYKRMYGKEAEVVAIHAGLECGLLKERLGDLDMISFGPDIFDIHTPDEHLSISSARRCYEYVLEVLKEIK</sequence>
<comment type="similarity">
    <text evidence="12">Belongs to the peptidase M20C family.</text>
</comment>
<evidence type="ECO:0000256" key="7">
    <source>
        <dbReference type="ARBA" id="ARBA00023049"/>
    </source>
</evidence>
<dbReference type="EC" id="3.4.13.18" evidence="10"/>
<proteinExistence type="inferred from homology"/>
<dbReference type="Gene3D" id="3.40.630.10">
    <property type="entry name" value="Zn peptidases"/>
    <property type="match status" value="2"/>
</dbReference>
<evidence type="ECO:0000313" key="20">
    <source>
        <dbReference type="Proteomes" id="UP000011728"/>
    </source>
</evidence>
<evidence type="ECO:0000256" key="15">
    <source>
        <dbReference type="ARBA" id="ARBA00076004"/>
    </source>
</evidence>
<evidence type="ECO:0000256" key="2">
    <source>
        <dbReference type="ARBA" id="ARBA00001947"/>
    </source>
</evidence>
<evidence type="ECO:0000259" key="18">
    <source>
        <dbReference type="Pfam" id="PF07687"/>
    </source>
</evidence>
<gene>
    <name evidence="19" type="ORF">Cspa_c52430</name>
</gene>
<evidence type="ECO:0000256" key="10">
    <source>
        <dbReference type="ARBA" id="ARBA00038976"/>
    </source>
</evidence>
<dbReference type="NCBIfam" id="TIGR01893">
    <property type="entry name" value="aa-his-dipept"/>
    <property type="match status" value="1"/>
</dbReference>
<evidence type="ECO:0000256" key="1">
    <source>
        <dbReference type="ARBA" id="ARBA00001941"/>
    </source>
</evidence>
<dbReference type="AlphaFoldDB" id="M1MS46"/>
<dbReference type="Pfam" id="PF01546">
    <property type="entry name" value="Peptidase_M20"/>
    <property type="match status" value="1"/>
</dbReference>
<dbReference type="OrthoDB" id="9773892at2"/>
<dbReference type="KEGG" id="csr:Cspa_c52430"/>
<comment type="cofactor">
    <cofactor evidence="2">
        <name>Zn(2+)</name>
        <dbReference type="ChEBI" id="CHEBI:29105"/>
    </cofactor>
</comment>
<dbReference type="GO" id="GO:0006508">
    <property type="term" value="P:proteolysis"/>
    <property type="evidence" value="ECO:0007669"/>
    <property type="project" value="UniProtKB-KW"/>
</dbReference>
<keyword evidence="5 19" id="KW-0378">Hydrolase</keyword>
<dbReference type="RefSeq" id="WP_015395296.1">
    <property type="nucleotide sequence ID" value="NC_020291.1"/>
</dbReference>
<organism evidence="19 20">
    <name type="scientific">Clostridium saccharoperbutylacetonicum N1-4(HMT)</name>
    <dbReference type="NCBI Taxonomy" id="931276"/>
    <lineage>
        <taxon>Bacteria</taxon>
        <taxon>Bacillati</taxon>
        <taxon>Bacillota</taxon>
        <taxon>Clostridia</taxon>
        <taxon>Eubacteriales</taxon>
        <taxon>Clostridiaceae</taxon>
        <taxon>Clostridium</taxon>
    </lineage>
</organism>
<comment type="cofactor">
    <cofactor evidence="1">
        <name>Co(2+)</name>
        <dbReference type="ChEBI" id="CHEBI:48828"/>
    </cofactor>
</comment>
<evidence type="ECO:0000256" key="17">
    <source>
        <dbReference type="ARBA" id="ARBA00078074"/>
    </source>
</evidence>
<evidence type="ECO:0000256" key="13">
    <source>
        <dbReference type="ARBA" id="ARBA00071271"/>
    </source>
</evidence>
<dbReference type="PIRSF" id="PIRSF016599">
    <property type="entry name" value="Xaa-His_dipept"/>
    <property type="match status" value="1"/>
</dbReference>
<evidence type="ECO:0000256" key="14">
    <source>
        <dbReference type="ARBA" id="ARBA00075285"/>
    </source>
</evidence>
<evidence type="ECO:0000256" key="5">
    <source>
        <dbReference type="ARBA" id="ARBA00022801"/>
    </source>
</evidence>
<dbReference type="EMBL" id="CP004121">
    <property type="protein sequence ID" value="AGF58988.1"/>
    <property type="molecule type" value="Genomic_DNA"/>
</dbReference>
<dbReference type="FunFam" id="3.40.630.10:FF:000072">
    <property type="entry name" value="Aminoacyl-histidine dipeptidase"/>
    <property type="match status" value="1"/>
</dbReference>
<dbReference type="PANTHER" id="PTHR43501">
    <property type="entry name" value="CYTOSOL NON-SPECIFIC DIPEPTIDASE"/>
    <property type="match status" value="1"/>
</dbReference>
<dbReference type="InterPro" id="IPR001160">
    <property type="entry name" value="Peptidase_M20C"/>
</dbReference>
<dbReference type="SUPFAM" id="SSF53187">
    <property type="entry name" value="Zn-dependent exopeptidases"/>
    <property type="match status" value="1"/>
</dbReference>
<dbReference type="GO" id="GO:0005829">
    <property type="term" value="C:cytosol"/>
    <property type="evidence" value="ECO:0007669"/>
    <property type="project" value="TreeGrafter"/>
</dbReference>
<dbReference type="GO" id="GO:0046872">
    <property type="term" value="F:metal ion binding"/>
    <property type="evidence" value="ECO:0007669"/>
    <property type="project" value="UniProtKB-KW"/>
</dbReference>
<dbReference type="PRINTS" id="PR00934">
    <property type="entry name" value="XHISDIPTASE"/>
</dbReference>
<keyword evidence="3" id="KW-0645">Protease</keyword>
<evidence type="ECO:0000256" key="6">
    <source>
        <dbReference type="ARBA" id="ARBA00022833"/>
    </source>
</evidence>
<dbReference type="InterPro" id="IPR011650">
    <property type="entry name" value="Peptidase_M20_dimer"/>
</dbReference>
<dbReference type="PATRIC" id="fig|931276.5.peg.5294"/>
<feature type="domain" description="Peptidase M20 dimerisation" evidence="18">
    <location>
        <begin position="206"/>
        <end position="293"/>
    </location>
</feature>
<dbReference type="eggNOG" id="COG2195">
    <property type="taxonomic scope" value="Bacteria"/>
</dbReference>
<reference evidence="19 20" key="1">
    <citation type="submission" date="2013-02" db="EMBL/GenBank/DDBJ databases">
        <title>Genome sequence of Clostridium saccharoperbutylacetonicum N1-4(HMT).</title>
        <authorList>
            <person name="Poehlein A."/>
            <person name="Daniel R."/>
        </authorList>
    </citation>
    <scope>NUCLEOTIDE SEQUENCE [LARGE SCALE GENOMIC DNA]</scope>
    <source>
        <strain evidence="20">N1-4(HMT)</strain>
    </source>
</reference>
<name>M1MS46_9CLOT</name>
<keyword evidence="4" id="KW-0479">Metal-binding</keyword>
<protein>
    <recommendedName>
        <fullName evidence="13">Cytosol non-specific dipeptidase</fullName>
        <ecNumber evidence="10">3.4.13.18</ecNumber>
    </recommendedName>
    <alternativeName>
        <fullName evidence="16">Aminoacyl-histidine dipeptidase</fullName>
    </alternativeName>
    <alternativeName>
        <fullName evidence="15">Beta-alanyl-histidine dipeptidase</fullName>
    </alternativeName>
    <alternativeName>
        <fullName evidence="14">Carnosinase</fullName>
    </alternativeName>
    <alternativeName>
        <fullName evidence="11">Peptidase D</fullName>
    </alternativeName>
    <alternativeName>
        <fullName evidence="17">Xaa-His dipeptidase</fullName>
    </alternativeName>
</protein>
<keyword evidence="7" id="KW-0482">Metalloprotease</keyword>
<evidence type="ECO:0000256" key="11">
    <source>
        <dbReference type="ARBA" id="ARBA00044252"/>
    </source>
</evidence>
<dbReference type="Pfam" id="PF07687">
    <property type="entry name" value="M20_dimer"/>
    <property type="match status" value="1"/>
</dbReference>
<dbReference type="Proteomes" id="UP000011728">
    <property type="component" value="Chromosome"/>
</dbReference>
<keyword evidence="6" id="KW-0862">Zinc</keyword>